<evidence type="ECO:0000313" key="2">
    <source>
        <dbReference type="WBParaSite" id="ES5_v2.g29179.t1"/>
    </source>
</evidence>
<accession>A0AC34GI42</accession>
<organism evidence="1 2">
    <name type="scientific">Panagrolaimus sp. ES5</name>
    <dbReference type="NCBI Taxonomy" id="591445"/>
    <lineage>
        <taxon>Eukaryota</taxon>
        <taxon>Metazoa</taxon>
        <taxon>Ecdysozoa</taxon>
        <taxon>Nematoda</taxon>
        <taxon>Chromadorea</taxon>
        <taxon>Rhabditida</taxon>
        <taxon>Tylenchina</taxon>
        <taxon>Panagrolaimomorpha</taxon>
        <taxon>Panagrolaimoidea</taxon>
        <taxon>Panagrolaimidae</taxon>
        <taxon>Panagrolaimus</taxon>
    </lineage>
</organism>
<dbReference type="Proteomes" id="UP000887579">
    <property type="component" value="Unplaced"/>
</dbReference>
<name>A0AC34GI42_9BILA</name>
<proteinExistence type="predicted"/>
<sequence length="234" mass="26104">MDTVAAVSPASIRKISVHGSAENIALIKNMPAAVIGKRPEPKPRRMDNEAQTEKDWKKNLVRTNSNGKSPEITPTESEQETSQESELQARIRQLRHVQTLSSSTESEEAASTVTPTTERRTSLTSTNGKEEFDESQSKNGVTLRTAKKEMNNGITTSSGGEKPRQLITQKVAPLQHHRPFSMQSSNIERSPPILHKSPPSESIETCPTISMQTLERQRQEQLQPRPFSTLQRQI</sequence>
<protein>
    <submittedName>
        <fullName evidence="2">Uncharacterized protein</fullName>
    </submittedName>
</protein>
<dbReference type="WBParaSite" id="ES5_v2.g29179.t1">
    <property type="protein sequence ID" value="ES5_v2.g29179.t1"/>
    <property type="gene ID" value="ES5_v2.g29179"/>
</dbReference>
<reference evidence="2" key="1">
    <citation type="submission" date="2022-11" db="UniProtKB">
        <authorList>
            <consortium name="WormBaseParasite"/>
        </authorList>
    </citation>
    <scope>IDENTIFICATION</scope>
</reference>
<evidence type="ECO:0000313" key="1">
    <source>
        <dbReference type="Proteomes" id="UP000887579"/>
    </source>
</evidence>